<comment type="caution">
    <text evidence="3">The sequence shown here is derived from an EMBL/GenBank/DDBJ whole genome shotgun (WGS) entry which is preliminary data.</text>
</comment>
<feature type="region of interest" description="Disordered" evidence="1">
    <location>
        <begin position="151"/>
        <end position="171"/>
    </location>
</feature>
<proteinExistence type="predicted"/>
<organism evidence="3 4">
    <name type="scientific">Edaphobacter aggregans</name>
    <dbReference type="NCBI Taxonomy" id="570835"/>
    <lineage>
        <taxon>Bacteria</taxon>
        <taxon>Pseudomonadati</taxon>
        <taxon>Acidobacteriota</taxon>
        <taxon>Terriglobia</taxon>
        <taxon>Terriglobales</taxon>
        <taxon>Acidobacteriaceae</taxon>
        <taxon>Edaphobacter</taxon>
    </lineage>
</organism>
<feature type="compositionally biased region" description="Basic and acidic residues" evidence="1">
    <location>
        <begin position="161"/>
        <end position="171"/>
    </location>
</feature>
<evidence type="ECO:0000256" key="2">
    <source>
        <dbReference type="SAM" id="SignalP"/>
    </source>
</evidence>
<feature type="chain" id="PRO_5018978881" evidence="2">
    <location>
        <begin position="36"/>
        <end position="171"/>
    </location>
</feature>
<evidence type="ECO:0000313" key="3">
    <source>
        <dbReference type="EMBL" id="RSL18287.1"/>
    </source>
</evidence>
<evidence type="ECO:0000256" key="1">
    <source>
        <dbReference type="SAM" id="MobiDB-lite"/>
    </source>
</evidence>
<keyword evidence="4" id="KW-1185">Reference proteome</keyword>
<evidence type="ECO:0000313" key="4">
    <source>
        <dbReference type="Proteomes" id="UP000269669"/>
    </source>
</evidence>
<dbReference type="EMBL" id="RSDW01000001">
    <property type="protein sequence ID" value="RSL18287.1"/>
    <property type="molecule type" value="Genomic_DNA"/>
</dbReference>
<protein>
    <submittedName>
        <fullName evidence="3">Uncharacterized protein</fullName>
    </submittedName>
</protein>
<dbReference type="AlphaFoldDB" id="A0A428MMZ5"/>
<name>A0A428MMZ5_9BACT</name>
<keyword evidence="2" id="KW-0732">Signal</keyword>
<dbReference type="RefSeq" id="WP_125486671.1">
    <property type="nucleotide sequence ID" value="NZ_RSDW01000001.1"/>
</dbReference>
<dbReference type="Proteomes" id="UP000269669">
    <property type="component" value="Unassembled WGS sequence"/>
</dbReference>
<gene>
    <name evidence="3" type="ORF">EDE15_3849</name>
</gene>
<dbReference type="OrthoDB" id="121117at2"/>
<reference evidence="3 4" key="1">
    <citation type="submission" date="2018-12" db="EMBL/GenBank/DDBJ databases">
        <title>Sequencing of bacterial isolates from soil warming experiment in Harvard Forest, Massachusetts, USA.</title>
        <authorList>
            <person name="Deangelis K."/>
        </authorList>
    </citation>
    <scope>NUCLEOTIDE SEQUENCE [LARGE SCALE GENOMIC DNA]</scope>
    <source>
        <strain evidence="3 4">EB153</strain>
    </source>
</reference>
<sequence>MLHTFVDLPQYKLGPSLRAAALMLLLALTPTLANAQTHQLKIRIINAKTNQPITDEHLNVALRVEQIGSVAMATDKNGIILVDTGDATTIRILSNMYADCRPRAELYTDYSIATILSTGITTGNLCSNAKPTPKPGTLTLYEIPKTFIPNYPHPPATNLPHSDENPHTNPN</sequence>
<feature type="signal peptide" evidence="2">
    <location>
        <begin position="1"/>
        <end position="35"/>
    </location>
</feature>
<accession>A0A428MMZ5</accession>